<gene>
    <name evidence="1" type="ORF">FA95DRAFT_1608190</name>
</gene>
<comment type="caution">
    <text evidence="1">The sequence shown here is derived from an EMBL/GenBank/DDBJ whole genome shotgun (WGS) entry which is preliminary data.</text>
</comment>
<keyword evidence="2" id="KW-1185">Reference proteome</keyword>
<evidence type="ECO:0000313" key="2">
    <source>
        <dbReference type="Proteomes" id="UP000814033"/>
    </source>
</evidence>
<organism evidence="1 2">
    <name type="scientific">Auriscalpium vulgare</name>
    <dbReference type="NCBI Taxonomy" id="40419"/>
    <lineage>
        <taxon>Eukaryota</taxon>
        <taxon>Fungi</taxon>
        <taxon>Dikarya</taxon>
        <taxon>Basidiomycota</taxon>
        <taxon>Agaricomycotina</taxon>
        <taxon>Agaricomycetes</taxon>
        <taxon>Russulales</taxon>
        <taxon>Auriscalpiaceae</taxon>
        <taxon>Auriscalpium</taxon>
    </lineage>
</organism>
<protein>
    <submittedName>
        <fullName evidence="1">Subtilisin-like protease</fullName>
    </submittedName>
</protein>
<proteinExistence type="predicted"/>
<sequence length="870" mass="91465">MKFLGALVPLALAAKVSAGVAGPTTVPGQFIVEVDTSSHIPGKRSTDAPHAHVLRHLTERGVRFNVGHEYNAPGLFVGASVTLQNASDAQALKDAPGIVAIRPVMLVNAPDPVELHVISGPGDANLPNDTQSTHILTGVDKLHAEGRFGAGIKIGIIDTGVDYTHPSLGGGFGPGFKVASGYDFVGDQYTAGETPVPDADPLDQCNGHGTHVAGIIGADPGNIYNISGVAYKSTLAAYRVFGCSGQVGDDVLVAALLRGVADEQDILTLSIGSASGWTTSTTSVVASRIADSGIIVTVAAGNSGVDGGWWTSSPGNGIDVISVASTDNTYLVLQTASVQGVQSDPIPYYSFWSLGIPGEFPIYATSTNTSVVDDACAELPDSTPDLSNYVTIVRAGSCSFYWKASQLASKGANLILFYDDGVNGFSKIDIGSYNASIIRAADGEWLVSQFAANANITLSFPDAPTSVAYPAGGLVSYYSNYGPTYDMYLKPAVAAPGGYIVSTYPVPMGTWAVLSGTSMATPFIAGSAALLLEAKGRNAGLSRSARDIFQTTAQLVPLDHSKGSILETAAHQGAGLVNVYKAIHSETTVSPGELLLNDTANYKGIQSFTVKNTGKFVKAYTLSHVPAGTALTIANTYKPAAGPVPLSSAQATVRLSTTGFLLLPGQSRQVTAFITPPANVDSTTFPVFSGYINVRSQTEDTHVTYMGLAAALKDAPIFDVSEGTFPRIYELDGTRNYTFNSFDYPILQYRLTSGTPLLRVDLVDPNIKITTTLSQRSAADPGPVFSFPHGKPNTFAQVSIIGALSEADDTTRSAGLDNTNIVQGCYFANHTKWPDYGYYRFLLRGLKITGDLTQEADYESWLSPIVGYFP</sequence>
<evidence type="ECO:0000313" key="1">
    <source>
        <dbReference type="EMBL" id="KAI0044850.1"/>
    </source>
</evidence>
<dbReference type="EMBL" id="MU275969">
    <property type="protein sequence ID" value="KAI0044850.1"/>
    <property type="molecule type" value="Genomic_DNA"/>
</dbReference>
<reference evidence="1" key="1">
    <citation type="submission" date="2021-02" db="EMBL/GenBank/DDBJ databases">
        <authorList>
            <consortium name="DOE Joint Genome Institute"/>
            <person name="Ahrendt S."/>
            <person name="Looney B.P."/>
            <person name="Miyauchi S."/>
            <person name="Morin E."/>
            <person name="Drula E."/>
            <person name="Courty P.E."/>
            <person name="Chicoki N."/>
            <person name="Fauchery L."/>
            <person name="Kohler A."/>
            <person name="Kuo A."/>
            <person name="Labutti K."/>
            <person name="Pangilinan J."/>
            <person name="Lipzen A."/>
            <person name="Riley R."/>
            <person name="Andreopoulos W."/>
            <person name="He G."/>
            <person name="Johnson J."/>
            <person name="Barry K.W."/>
            <person name="Grigoriev I.V."/>
            <person name="Nagy L."/>
            <person name="Hibbett D."/>
            <person name="Henrissat B."/>
            <person name="Matheny P.B."/>
            <person name="Labbe J."/>
            <person name="Martin F."/>
        </authorList>
    </citation>
    <scope>NUCLEOTIDE SEQUENCE</scope>
    <source>
        <strain evidence="1">FP105234-sp</strain>
    </source>
</reference>
<dbReference type="Proteomes" id="UP000814033">
    <property type="component" value="Unassembled WGS sequence"/>
</dbReference>
<reference evidence="1" key="2">
    <citation type="journal article" date="2022" name="New Phytol.">
        <title>Evolutionary transition to the ectomycorrhizal habit in the genomes of a hyperdiverse lineage of mushroom-forming fungi.</title>
        <authorList>
            <person name="Looney B."/>
            <person name="Miyauchi S."/>
            <person name="Morin E."/>
            <person name="Drula E."/>
            <person name="Courty P.E."/>
            <person name="Kohler A."/>
            <person name="Kuo A."/>
            <person name="LaButti K."/>
            <person name="Pangilinan J."/>
            <person name="Lipzen A."/>
            <person name="Riley R."/>
            <person name="Andreopoulos W."/>
            <person name="He G."/>
            <person name="Johnson J."/>
            <person name="Nolan M."/>
            <person name="Tritt A."/>
            <person name="Barry K.W."/>
            <person name="Grigoriev I.V."/>
            <person name="Nagy L.G."/>
            <person name="Hibbett D."/>
            <person name="Henrissat B."/>
            <person name="Matheny P.B."/>
            <person name="Labbe J."/>
            <person name="Martin F.M."/>
        </authorList>
    </citation>
    <scope>NUCLEOTIDE SEQUENCE</scope>
    <source>
        <strain evidence="1">FP105234-sp</strain>
    </source>
</reference>
<name>A0ACB8RMK3_9AGAM</name>
<accession>A0ACB8RMK3</accession>